<keyword evidence="3" id="KW-0720">Serine protease</keyword>
<proteinExistence type="predicted"/>
<gene>
    <name evidence="7" type="ORF">P9H32_07645</name>
</gene>
<evidence type="ECO:0000313" key="8">
    <source>
        <dbReference type="Proteomes" id="UP001290861"/>
    </source>
</evidence>
<dbReference type="PANTHER" id="PTHR42881:SF13">
    <property type="entry name" value="PROLYL ENDOPEPTIDASE"/>
    <property type="match status" value="1"/>
</dbReference>
<keyword evidence="1" id="KW-0645">Protease</keyword>
<dbReference type="SUPFAM" id="SSF50993">
    <property type="entry name" value="Peptidase/esterase 'gauge' domain"/>
    <property type="match status" value="1"/>
</dbReference>
<keyword evidence="8" id="KW-1185">Reference proteome</keyword>
<keyword evidence="4" id="KW-0732">Signal</keyword>
<dbReference type="PANTHER" id="PTHR42881">
    <property type="entry name" value="PROLYL ENDOPEPTIDASE"/>
    <property type="match status" value="1"/>
</dbReference>
<dbReference type="InterPro" id="IPR002470">
    <property type="entry name" value="Peptidase_S9A"/>
</dbReference>
<evidence type="ECO:0000256" key="1">
    <source>
        <dbReference type="ARBA" id="ARBA00022670"/>
    </source>
</evidence>
<reference evidence="7 8" key="1">
    <citation type="journal article" date="2024" name="Appl. Environ. Microbiol.">
        <title>Pontiella agarivorans sp. nov., a novel marine anaerobic bacterium capable of degrading macroalgal polysaccharides and fixing nitrogen.</title>
        <authorList>
            <person name="Liu N."/>
            <person name="Kivenson V."/>
            <person name="Peng X."/>
            <person name="Cui Z."/>
            <person name="Lankiewicz T.S."/>
            <person name="Gosselin K.M."/>
            <person name="English C.J."/>
            <person name="Blair E.M."/>
            <person name="O'Malley M.A."/>
            <person name="Valentine D.L."/>
        </authorList>
    </citation>
    <scope>NUCLEOTIDE SEQUENCE [LARGE SCALE GENOMIC DNA]</scope>
    <source>
        <strain evidence="7 8">NLcol2</strain>
    </source>
</reference>
<dbReference type="Proteomes" id="UP001290861">
    <property type="component" value="Unassembled WGS sequence"/>
</dbReference>
<feature type="chain" id="PRO_5045961895" evidence="4">
    <location>
        <begin position="19"/>
        <end position="690"/>
    </location>
</feature>
<sequence length="690" mass="77594">MMKQLTTGLLIMTMAAMAQNDPFQWLEEVDSEKAMAWVEQQNADTLNVLTNYPKYNAVYEKTLEILNSQERIAYPGIRGSHFYNFWQDAEYPRGVWRRTTPTEYAKKNPEWEVMLDVAELAEKENEKWSYKGVDVLAPDFDVALVKLSRGGGDAVVVREFDMHKKAFIENGFKLDEAKTRVSWLDRDTLLVGTDFGEGSLTSSGYPRQVKKWKRGTPLSEAELIFEGETSDVSVGAYVQRTAERNYVMVYRGISFYESEYRAYENGKLIPLDIPLTADLSGIFKNHLLVTPKKEWNVAGKTVAAGSLVALDYEALLKGKHAASILFQPSEKDSLGDVSSTENQLIVRIFKGGRFDEFERHTFSNGKWAAEKIDAPEFGTLSVVSADDYSDRFFFTHESALRARALYFSEKPGSEIVKMKSMPEFFDPSGFEVKLHEAVSKDGTKIPYSVVFPKAGKMDGTTPTLLYGYGGFEVSLRPFYSPVMGSTWLANGGAFAVANIRGGGEFGPAWHDAARKENKQKSYDDFIAVSEDLIKHGYASPETLGIQGGSNGGLLVGAVTMQRPDLFRAVICEVPLLDMKRYHKLLAGASWMAEYGDPDNPDEWAYIKKYSPYQKLYKDRKYPKVFFKTTTRDDRVHPGHARKMAAKMKSMGHPVFYFENTEGGHGAGVTNEQRAQSTAISYVYLLKMLSK</sequence>
<evidence type="ECO:0000256" key="3">
    <source>
        <dbReference type="ARBA" id="ARBA00022825"/>
    </source>
</evidence>
<dbReference type="RefSeq" id="WP_322608297.1">
    <property type="nucleotide sequence ID" value="NZ_JARVCO010000010.1"/>
</dbReference>
<evidence type="ECO:0000259" key="5">
    <source>
        <dbReference type="Pfam" id="PF00326"/>
    </source>
</evidence>
<dbReference type="InterPro" id="IPR001375">
    <property type="entry name" value="Peptidase_S9_cat"/>
</dbReference>
<organism evidence="7 8">
    <name type="scientific">Pontiella agarivorans</name>
    <dbReference type="NCBI Taxonomy" id="3038953"/>
    <lineage>
        <taxon>Bacteria</taxon>
        <taxon>Pseudomonadati</taxon>
        <taxon>Kiritimatiellota</taxon>
        <taxon>Kiritimatiellia</taxon>
        <taxon>Kiritimatiellales</taxon>
        <taxon>Pontiellaceae</taxon>
        <taxon>Pontiella</taxon>
    </lineage>
</organism>
<feature type="domain" description="Peptidase S9 prolyl oligopeptidase catalytic" evidence="5">
    <location>
        <begin position="487"/>
        <end position="688"/>
    </location>
</feature>
<protein>
    <submittedName>
        <fullName evidence="7">Prolyl oligopeptidase family serine peptidase</fullName>
    </submittedName>
</protein>
<dbReference type="InterPro" id="IPR029058">
    <property type="entry name" value="AB_hydrolase_fold"/>
</dbReference>
<feature type="signal peptide" evidence="4">
    <location>
        <begin position="1"/>
        <end position="18"/>
    </location>
</feature>
<keyword evidence="2" id="KW-0378">Hydrolase</keyword>
<dbReference type="PRINTS" id="PR00862">
    <property type="entry name" value="PROLIGOPTASE"/>
</dbReference>
<dbReference type="SUPFAM" id="SSF53474">
    <property type="entry name" value="alpha/beta-Hydrolases"/>
    <property type="match status" value="1"/>
</dbReference>
<dbReference type="Pfam" id="PF00326">
    <property type="entry name" value="Peptidase_S9"/>
    <property type="match status" value="1"/>
</dbReference>
<dbReference type="Pfam" id="PF02897">
    <property type="entry name" value="Peptidase_S9_N"/>
    <property type="match status" value="1"/>
</dbReference>
<accession>A0ABU5MWI5</accession>
<dbReference type="Gene3D" id="2.130.10.120">
    <property type="entry name" value="Prolyl oligopeptidase, N-terminal domain"/>
    <property type="match status" value="1"/>
</dbReference>
<dbReference type="InterPro" id="IPR023302">
    <property type="entry name" value="Pept_S9A_N"/>
</dbReference>
<evidence type="ECO:0000256" key="4">
    <source>
        <dbReference type="SAM" id="SignalP"/>
    </source>
</evidence>
<dbReference type="EMBL" id="JARVCO010000010">
    <property type="protein sequence ID" value="MDZ8118498.1"/>
    <property type="molecule type" value="Genomic_DNA"/>
</dbReference>
<feature type="domain" description="Peptidase S9A N-terminal" evidence="6">
    <location>
        <begin position="18"/>
        <end position="401"/>
    </location>
</feature>
<dbReference type="InterPro" id="IPR051167">
    <property type="entry name" value="Prolyl_oligopep/macrocyclase"/>
</dbReference>
<dbReference type="Gene3D" id="3.40.50.1820">
    <property type="entry name" value="alpha/beta hydrolase"/>
    <property type="match status" value="1"/>
</dbReference>
<evidence type="ECO:0000313" key="7">
    <source>
        <dbReference type="EMBL" id="MDZ8118498.1"/>
    </source>
</evidence>
<comment type="caution">
    <text evidence="7">The sequence shown here is derived from an EMBL/GenBank/DDBJ whole genome shotgun (WGS) entry which is preliminary data.</text>
</comment>
<evidence type="ECO:0000256" key="2">
    <source>
        <dbReference type="ARBA" id="ARBA00022801"/>
    </source>
</evidence>
<evidence type="ECO:0000259" key="6">
    <source>
        <dbReference type="Pfam" id="PF02897"/>
    </source>
</evidence>
<name>A0ABU5MWI5_9BACT</name>